<accession>A0A1N7PSG1</accession>
<evidence type="ECO:0000313" key="3">
    <source>
        <dbReference type="Proteomes" id="UP000186026"/>
    </source>
</evidence>
<keyword evidence="1" id="KW-0732">Signal</keyword>
<sequence>MNNVIKNLLRGGVLMLAAVFAFAFTQPKQSPVFAFNPMTQEWDNLTALEFVIGTDYICNESSNICTANYINDDPVNEDPILTTIVEGDYIRLTTK</sequence>
<dbReference type="EMBL" id="FTOP01000020">
    <property type="protein sequence ID" value="SIT13593.1"/>
    <property type="molecule type" value="Genomic_DNA"/>
</dbReference>
<gene>
    <name evidence="2" type="ORF">SAMN05421761_12018</name>
</gene>
<dbReference type="RefSeq" id="WP_076502869.1">
    <property type="nucleotide sequence ID" value="NZ_FTOP01000020.1"/>
</dbReference>
<feature type="signal peptide" evidence="1">
    <location>
        <begin position="1"/>
        <end position="23"/>
    </location>
</feature>
<evidence type="ECO:0000313" key="2">
    <source>
        <dbReference type="EMBL" id="SIT13593.1"/>
    </source>
</evidence>
<evidence type="ECO:0000256" key="1">
    <source>
        <dbReference type="SAM" id="SignalP"/>
    </source>
</evidence>
<reference evidence="3" key="1">
    <citation type="submission" date="2017-01" db="EMBL/GenBank/DDBJ databases">
        <authorList>
            <person name="Varghese N."/>
            <person name="Submissions S."/>
        </authorList>
    </citation>
    <scope>NUCLEOTIDE SEQUENCE [LARGE SCALE GENOMIC DNA]</scope>
    <source>
        <strain evidence="3">DSM 46698</strain>
    </source>
</reference>
<feature type="chain" id="PRO_5012862631" description="PASTA domain-containing protein" evidence="1">
    <location>
        <begin position="24"/>
        <end position="95"/>
    </location>
</feature>
<dbReference type="OrthoDB" id="827491at2"/>
<dbReference type="AlphaFoldDB" id="A0A1N7PSG1"/>
<evidence type="ECO:0008006" key="4">
    <source>
        <dbReference type="Google" id="ProtNLM"/>
    </source>
</evidence>
<dbReference type="Proteomes" id="UP000186026">
    <property type="component" value="Unassembled WGS sequence"/>
</dbReference>
<name>A0A1N7PSG1_9BACT</name>
<protein>
    <recommendedName>
        <fullName evidence="4">PASTA domain-containing protein</fullName>
    </recommendedName>
</protein>
<keyword evidence="3" id="KW-1185">Reference proteome</keyword>
<organism evidence="2 3">
    <name type="scientific">Belliella pelovolcani</name>
    <dbReference type="NCBI Taxonomy" id="529505"/>
    <lineage>
        <taxon>Bacteria</taxon>
        <taxon>Pseudomonadati</taxon>
        <taxon>Bacteroidota</taxon>
        <taxon>Cytophagia</taxon>
        <taxon>Cytophagales</taxon>
        <taxon>Cyclobacteriaceae</taxon>
        <taxon>Belliella</taxon>
    </lineage>
</organism>
<proteinExistence type="predicted"/>